<gene>
    <name evidence="1" type="ORF">MCOR_24354</name>
</gene>
<sequence>MCADKWIPDAKSDTTNGITTLLRYMVTYIERKLLLILRCAFDSNKTDNDDKEEGNNDIDCLGVLQMQKFCHNIKTLKCMQEIKNAISGADELLWIFLRMIIISIFVIRDEKGAFNQSTYLNDQEAQWGADVVADIEKQRITSVYNTLCRRNVMEHSAKHGWVSIALRMGIVVNV</sequence>
<evidence type="ECO:0000313" key="2">
    <source>
        <dbReference type="Proteomes" id="UP000507470"/>
    </source>
</evidence>
<dbReference type="EMBL" id="CACVKT020004322">
    <property type="protein sequence ID" value="CAC5389150.1"/>
    <property type="molecule type" value="Genomic_DNA"/>
</dbReference>
<keyword evidence="2" id="KW-1185">Reference proteome</keyword>
<proteinExistence type="predicted"/>
<organism evidence="1 2">
    <name type="scientific">Mytilus coruscus</name>
    <name type="common">Sea mussel</name>
    <dbReference type="NCBI Taxonomy" id="42192"/>
    <lineage>
        <taxon>Eukaryota</taxon>
        <taxon>Metazoa</taxon>
        <taxon>Spiralia</taxon>
        <taxon>Lophotrochozoa</taxon>
        <taxon>Mollusca</taxon>
        <taxon>Bivalvia</taxon>
        <taxon>Autobranchia</taxon>
        <taxon>Pteriomorphia</taxon>
        <taxon>Mytilida</taxon>
        <taxon>Mytiloidea</taxon>
        <taxon>Mytilidae</taxon>
        <taxon>Mytilinae</taxon>
        <taxon>Mytilus</taxon>
    </lineage>
</organism>
<evidence type="ECO:0000313" key="1">
    <source>
        <dbReference type="EMBL" id="CAC5389150.1"/>
    </source>
</evidence>
<dbReference type="AlphaFoldDB" id="A0A6J8C249"/>
<accession>A0A6J8C249</accession>
<reference evidence="1 2" key="1">
    <citation type="submission" date="2020-06" db="EMBL/GenBank/DDBJ databases">
        <authorList>
            <person name="Li R."/>
            <person name="Bekaert M."/>
        </authorList>
    </citation>
    <scope>NUCLEOTIDE SEQUENCE [LARGE SCALE GENOMIC DNA]</scope>
    <source>
        <strain evidence="2">wild</strain>
    </source>
</reference>
<dbReference type="Proteomes" id="UP000507470">
    <property type="component" value="Unassembled WGS sequence"/>
</dbReference>
<name>A0A6J8C249_MYTCO</name>
<protein>
    <submittedName>
        <fullName evidence="1">Uncharacterized protein</fullName>
    </submittedName>
</protein>